<keyword evidence="6" id="KW-0460">Magnesium</keyword>
<dbReference type="InterPro" id="IPR036135">
    <property type="entry name" value="MoeA_linker/N_sf"/>
</dbReference>
<comment type="cofactor">
    <cofactor evidence="6">
        <name>Mg(2+)</name>
        <dbReference type="ChEBI" id="CHEBI:18420"/>
    </cofactor>
</comment>
<dbReference type="UniPathway" id="UPA00344"/>
<dbReference type="GO" id="GO:0005737">
    <property type="term" value="C:cytoplasm"/>
    <property type="evidence" value="ECO:0007669"/>
    <property type="project" value="TreeGrafter"/>
</dbReference>
<comment type="function">
    <text evidence="1 6">Catalyzes the insertion of molybdate into adenylated molybdopterin with the concomitant release of AMP.</text>
</comment>
<dbReference type="EMBL" id="CP036279">
    <property type="protein sequence ID" value="QDU62082.1"/>
    <property type="molecule type" value="Genomic_DNA"/>
</dbReference>
<dbReference type="Gene3D" id="3.90.105.10">
    <property type="entry name" value="Molybdopterin biosynthesis moea protein, domain 2"/>
    <property type="match status" value="1"/>
</dbReference>
<evidence type="ECO:0000313" key="8">
    <source>
        <dbReference type="EMBL" id="QDU62082.1"/>
    </source>
</evidence>
<evidence type="ECO:0000256" key="6">
    <source>
        <dbReference type="RuleBase" id="RU365090"/>
    </source>
</evidence>
<dbReference type="SUPFAM" id="SSF53218">
    <property type="entry name" value="Molybdenum cofactor biosynthesis proteins"/>
    <property type="match status" value="1"/>
</dbReference>
<dbReference type="CDD" id="cd00887">
    <property type="entry name" value="MoeA"/>
    <property type="match status" value="1"/>
</dbReference>
<evidence type="ECO:0000256" key="3">
    <source>
        <dbReference type="ARBA" id="ARBA00010763"/>
    </source>
</evidence>
<dbReference type="InterPro" id="IPR005111">
    <property type="entry name" value="MoeA_C_domain_IV"/>
</dbReference>
<keyword evidence="6" id="KW-0500">Molybdenum</keyword>
<dbReference type="Pfam" id="PF00994">
    <property type="entry name" value="MoCF_biosynth"/>
    <property type="match status" value="1"/>
</dbReference>
<evidence type="ECO:0000256" key="1">
    <source>
        <dbReference type="ARBA" id="ARBA00002901"/>
    </source>
</evidence>
<feature type="domain" description="MoaB/Mog" evidence="7">
    <location>
        <begin position="185"/>
        <end position="325"/>
    </location>
</feature>
<dbReference type="Pfam" id="PF03453">
    <property type="entry name" value="MoeA_N"/>
    <property type="match status" value="1"/>
</dbReference>
<dbReference type="SMART" id="SM00852">
    <property type="entry name" value="MoCF_biosynth"/>
    <property type="match status" value="1"/>
</dbReference>
<dbReference type="GO" id="GO:0006777">
    <property type="term" value="P:Mo-molybdopterin cofactor biosynthetic process"/>
    <property type="evidence" value="ECO:0007669"/>
    <property type="project" value="UniProtKB-UniRule"/>
</dbReference>
<proteinExistence type="inferred from homology"/>
<dbReference type="AlphaFoldDB" id="A0A518B553"/>
<comment type="similarity">
    <text evidence="3 6">Belongs to the MoeA family.</text>
</comment>
<dbReference type="Gene3D" id="3.40.980.10">
    <property type="entry name" value="MoaB/Mog-like domain"/>
    <property type="match status" value="1"/>
</dbReference>
<dbReference type="PANTHER" id="PTHR10192:SF5">
    <property type="entry name" value="GEPHYRIN"/>
    <property type="match status" value="1"/>
</dbReference>
<dbReference type="InterPro" id="IPR038987">
    <property type="entry name" value="MoeA-like"/>
</dbReference>
<keyword evidence="9" id="KW-1185">Reference proteome</keyword>
<evidence type="ECO:0000259" key="7">
    <source>
        <dbReference type="SMART" id="SM00852"/>
    </source>
</evidence>
<dbReference type="EC" id="2.10.1.1" evidence="6"/>
<dbReference type="Pfam" id="PF03454">
    <property type="entry name" value="MoeA_C"/>
    <property type="match status" value="1"/>
</dbReference>
<keyword evidence="4 6" id="KW-0501">Molybdenum cofactor biosynthesis</keyword>
<organism evidence="8 9">
    <name type="scientific">Kolteria novifilia</name>
    <dbReference type="NCBI Taxonomy" id="2527975"/>
    <lineage>
        <taxon>Bacteria</taxon>
        <taxon>Pseudomonadati</taxon>
        <taxon>Planctomycetota</taxon>
        <taxon>Planctomycetia</taxon>
        <taxon>Kolteriales</taxon>
        <taxon>Kolteriaceae</taxon>
        <taxon>Kolteria</taxon>
    </lineage>
</organism>
<dbReference type="InterPro" id="IPR001453">
    <property type="entry name" value="MoaB/Mog_dom"/>
</dbReference>
<keyword evidence="6 8" id="KW-0808">Transferase</keyword>
<keyword evidence="6" id="KW-0479">Metal-binding</keyword>
<dbReference type="SUPFAM" id="SSF63882">
    <property type="entry name" value="MoeA N-terminal region -like"/>
    <property type="match status" value="1"/>
</dbReference>
<evidence type="ECO:0000256" key="4">
    <source>
        <dbReference type="ARBA" id="ARBA00023150"/>
    </source>
</evidence>
<accession>A0A518B553</accession>
<dbReference type="Gene3D" id="2.40.340.10">
    <property type="entry name" value="MoeA, C-terminal, domain IV"/>
    <property type="match status" value="1"/>
</dbReference>
<dbReference type="InterPro" id="IPR005110">
    <property type="entry name" value="MoeA_linker/N"/>
</dbReference>
<dbReference type="InterPro" id="IPR036425">
    <property type="entry name" value="MoaB/Mog-like_dom_sf"/>
</dbReference>
<protein>
    <recommendedName>
        <fullName evidence="6">Molybdopterin molybdenumtransferase</fullName>
        <ecNumber evidence="6">2.10.1.1</ecNumber>
    </recommendedName>
</protein>
<evidence type="ECO:0000313" key="9">
    <source>
        <dbReference type="Proteomes" id="UP000317093"/>
    </source>
</evidence>
<comment type="catalytic activity">
    <reaction evidence="5">
        <text>adenylyl-molybdopterin + molybdate = Mo-molybdopterin + AMP + H(+)</text>
        <dbReference type="Rhea" id="RHEA:35047"/>
        <dbReference type="ChEBI" id="CHEBI:15378"/>
        <dbReference type="ChEBI" id="CHEBI:36264"/>
        <dbReference type="ChEBI" id="CHEBI:62727"/>
        <dbReference type="ChEBI" id="CHEBI:71302"/>
        <dbReference type="ChEBI" id="CHEBI:456215"/>
        <dbReference type="EC" id="2.10.1.1"/>
    </reaction>
</comment>
<name>A0A518B553_9BACT</name>
<sequence>MKGFGRLTAVAELIQLLDQSTYPLRTESVPLERAVGRRLASPVIAQANVPGFRRAAMDGFAVRSQDIALAGTAGDAVLHIVDESFPNRPATRPLQAGQAIRIMTGAPVPDSADTVVMVEMTCQENDEVHILEAPPLGKNVSGIGEDVAAGSTILEPPRTLRPQDVAVAAAAGLGSLAVYCQPRVAMLVTGNELVNAGQFPSAFQIVDTNSIILRTLVERDGGIVLASEQGSPRILPDDPEVLREALRTCDADCLFVSGGTSVGKEDHAPRLLAELGDLIVHGIAMKPARPMGYGKIDGRPVFLMPGNPVACLAAYDLIARRTVRHLQGMPTHLPYPTSRRRLAQPIASQVGRFDYVRAKLNEAGEVYPLLMGGASILSSTAKADGFLLVPADVESLAEGCEVVFHHYDAQEEPNTIEDIPI</sequence>
<dbReference type="NCBIfam" id="NF045515">
    <property type="entry name" value="Glp_gephyrin"/>
    <property type="match status" value="1"/>
</dbReference>
<gene>
    <name evidence="8" type="primary">moeA_1</name>
    <name evidence="8" type="ORF">Pan216_29480</name>
</gene>
<dbReference type="GO" id="GO:0046872">
    <property type="term" value="F:metal ion binding"/>
    <property type="evidence" value="ECO:0007669"/>
    <property type="project" value="UniProtKB-UniRule"/>
</dbReference>
<reference evidence="8 9" key="1">
    <citation type="submission" date="2019-02" db="EMBL/GenBank/DDBJ databases">
        <title>Deep-cultivation of Planctomycetes and their phenomic and genomic characterization uncovers novel biology.</title>
        <authorList>
            <person name="Wiegand S."/>
            <person name="Jogler M."/>
            <person name="Boedeker C."/>
            <person name="Pinto D."/>
            <person name="Vollmers J."/>
            <person name="Rivas-Marin E."/>
            <person name="Kohn T."/>
            <person name="Peeters S.H."/>
            <person name="Heuer A."/>
            <person name="Rast P."/>
            <person name="Oberbeckmann S."/>
            <person name="Bunk B."/>
            <person name="Jeske O."/>
            <person name="Meyerdierks A."/>
            <person name="Storesund J.E."/>
            <person name="Kallscheuer N."/>
            <person name="Luecker S."/>
            <person name="Lage O.M."/>
            <person name="Pohl T."/>
            <person name="Merkel B.J."/>
            <person name="Hornburger P."/>
            <person name="Mueller R.-W."/>
            <person name="Bruemmer F."/>
            <person name="Labrenz M."/>
            <person name="Spormann A.M."/>
            <person name="Op den Camp H."/>
            <person name="Overmann J."/>
            <person name="Amann R."/>
            <person name="Jetten M.S.M."/>
            <person name="Mascher T."/>
            <person name="Medema M.H."/>
            <person name="Devos D.P."/>
            <person name="Kaster A.-K."/>
            <person name="Ovreas L."/>
            <person name="Rohde M."/>
            <person name="Galperin M.Y."/>
            <person name="Jogler C."/>
        </authorList>
    </citation>
    <scope>NUCLEOTIDE SEQUENCE [LARGE SCALE GENOMIC DNA]</scope>
    <source>
        <strain evidence="8 9">Pan216</strain>
    </source>
</reference>
<dbReference type="Gene3D" id="2.170.190.11">
    <property type="entry name" value="Molybdopterin biosynthesis moea protein, domain 3"/>
    <property type="match status" value="1"/>
</dbReference>
<dbReference type="RefSeq" id="WP_419192505.1">
    <property type="nucleotide sequence ID" value="NZ_CP036279.1"/>
</dbReference>
<dbReference type="SUPFAM" id="SSF63867">
    <property type="entry name" value="MoeA C-terminal domain-like"/>
    <property type="match status" value="1"/>
</dbReference>
<evidence type="ECO:0000256" key="2">
    <source>
        <dbReference type="ARBA" id="ARBA00005046"/>
    </source>
</evidence>
<comment type="pathway">
    <text evidence="2 6">Cofactor biosynthesis; molybdopterin biosynthesis.</text>
</comment>
<dbReference type="Proteomes" id="UP000317093">
    <property type="component" value="Chromosome"/>
</dbReference>
<dbReference type="PANTHER" id="PTHR10192">
    <property type="entry name" value="MOLYBDOPTERIN BIOSYNTHESIS PROTEIN"/>
    <property type="match status" value="1"/>
</dbReference>
<dbReference type="KEGG" id="knv:Pan216_29480"/>
<dbReference type="GO" id="GO:0061599">
    <property type="term" value="F:molybdopterin molybdotransferase activity"/>
    <property type="evidence" value="ECO:0007669"/>
    <property type="project" value="UniProtKB-UniRule"/>
</dbReference>
<dbReference type="InterPro" id="IPR036688">
    <property type="entry name" value="MoeA_C_domain_IV_sf"/>
</dbReference>
<dbReference type="NCBIfam" id="TIGR00177">
    <property type="entry name" value="molyb_syn"/>
    <property type="match status" value="1"/>
</dbReference>
<evidence type="ECO:0000256" key="5">
    <source>
        <dbReference type="ARBA" id="ARBA00047317"/>
    </source>
</evidence>